<keyword evidence="4" id="KW-0804">Transcription</keyword>
<dbReference type="InterPro" id="IPR021740">
    <property type="entry name" value="Velvet"/>
</dbReference>
<sequence>MSIAIQAPRSLDPLYCQGIYNGRLESTALDLPNHSYQNTGTSHLMSAMTSGHNPRHPYGGYPAPQVRPPQYDPVQASPSQFAPGQTPPTQMQRLPMMTPPAPMPAASTPTLTQSPVLQQEAGSYVGYSPATEPASPTPPFTLTIRQEPDRAKVVLGKDKDRKPVDPPPILQLEVPPQNNHILQSPYHFVMAFLIDEKEDTPVSCQNGNPLFGTQVSSLHKLKDTNNQDGGFFVFGDLSVKVEGKFRLKFTLYEVSNGEVVQLGEITSRVFEVYSPKHFPGMEESTFLTRSFSDQGVRLRLRKDSRSMTTRKRNSQAAKLADQMSQQRYQPRARIEPPQPSAYESMHQGNGWWTNHSSPHTPGPVSASGPPSAGPYGPPSQTGGYGADTSAPRYGPQ</sequence>
<comment type="caution">
    <text evidence="8">The sequence shown here is derived from an EMBL/GenBank/DDBJ whole genome shotgun (WGS) entry which is preliminary data.</text>
</comment>
<dbReference type="InterPro" id="IPR037525">
    <property type="entry name" value="Velvet_dom"/>
</dbReference>
<organism evidence="8 9">
    <name type="scientific">Lomentospora prolificans</name>
    <dbReference type="NCBI Taxonomy" id="41688"/>
    <lineage>
        <taxon>Eukaryota</taxon>
        <taxon>Fungi</taxon>
        <taxon>Dikarya</taxon>
        <taxon>Ascomycota</taxon>
        <taxon>Pezizomycotina</taxon>
        <taxon>Sordariomycetes</taxon>
        <taxon>Hypocreomycetidae</taxon>
        <taxon>Microascales</taxon>
        <taxon>Microascaceae</taxon>
        <taxon>Lomentospora</taxon>
    </lineage>
</organism>
<proteinExistence type="predicted"/>
<evidence type="ECO:0000256" key="1">
    <source>
        <dbReference type="ARBA" id="ARBA00004123"/>
    </source>
</evidence>
<evidence type="ECO:0000256" key="2">
    <source>
        <dbReference type="ARBA" id="ARBA00022969"/>
    </source>
</evidence>
<reference evidence="8 9" key="1">
    <citation type="journal article" date="2017" name="G3 (Bethesda)">
        <title>First Draft Genome Sequence of the Pathogenic Fungus Lomentospora prolificans (Formerly Scedosporium prolificans).</title>
        <authorList>
            <person name="Luo R."/>
            <person name="Zimin A."/>
            <person name="Workman R."/>
            <person name="Fan Y."/>
            <person name="Pertea G."/>
            <person name="Grossman N."/>
            <person name="Wear M.P."/>
            <person name="Jia B."/>
            <person name="Miller H."/>
            <person name="Casadevall A."/>
            <person name="Timp W."/>
            <person name="Zhang S.X."/>
            <person name="Salzberg S.L."/>
        </authorList>
    </citation>
    <scope>NUCLEOTIDE SEQUENCE [LARGE SCALE GENOMIC DNA]</scope>
    <source>
        <strain evidence="8 9">JHH-5317</strain>
    </source>
</reference>
<evidence type="ECO:0000259" key="7">
    <source>
        <dbReference type="PROSITE" id="PS51821"/>
    </source>
</evidence>
<dbReference type="EMBL" id="NLAX01000008">
    <property type="protein sequence ID" value="PKS11357.1"/>
    <property type="molecule type" value="Genomic_DNA"/>
</dbReference>
<protein>
    <recommendedName>
        <fullName evidence="7">Velvet domain-containing protein</fullName>
    </recommendedName>
</protein>
<evidence type="ECO:0000256" key="4">
    <source>
        <dbReference type="ARBA" id="ARBA00023163"/>
    </source>
</evidence>
<feature type="region of interest" description="Disordered" evidence="6">
    <location>
        <begin position="46"/>
        <end position="91"/>
    </location>
</feature>
<feature type="domain" description="Velvet" evidence="7">
    <location>
        <begin position="135"/>
        <end position="301"/>
    </location>
</feature>
<dbReference type="AlphaFoldDB" id="A0A2N3NG30"/>
<dbReference type="InterPro" id="IPR038491">
    <property type="entry name" value="Velvet_dom_sf"/>
</dbReference>
<evidence type="ECO:0000256" key="5">
    <source>
        <dbReference type="ARBA" id="ARBA00023242"/>
    </source>
</evidence>
<dbReference type="InParanoid" id="A0A2N3NG30"/>
<feature type="compositionally biased region" description="Basic residues" evidence="6">
    <location>
        <begin position="303"/>
        <end position="313"/>
    </location>
</feature>
<keyword evidence="3" id="KW-0805">Transcription regulation</keyword>
<feature type="region of interest" description="Disordered" evidence="6">
    <location>
        <begin position="303"/>
        <end position="396"/>
    </location>
</feature>
<dbReference type="OrthoDB" id="3056235at2759"/>
<dbReference type="PANTHER" id="PTHR33572:SF18">
    <property type="entry name" value="SPORE DEVELOPMENT REGULATOR VOSA"/>
    <property type="match status" value="1"/>
</dbReference>
<accession>A0A2N3NG30</accession>
<feature type="compositionally biased region" description="Polar residues" evidence="6">
    <location>
        <begin position="346"/>
        <end position="359"/>
    </location>
</feature>
<dbReference type="Proteomes" id="UP000233524">
    <property type="component" value="Unassembled WGS sequence"/>
</dbReference>
<dbReference type="STRING" id="41688.A0A2N3NG30"/>
<keyword evidence="9" id="KW-1185">Reference proteome</keyword>
<evidence type="ECO:0000256" key="3">
    <source>
        <dbReference type="ARBA" id="ARBA00023015"/>
    </source>
</evidence>
<dbReference type="VEuPathDB" id="FungiDB:jhhlp_003119"/>
<dbReference type="GO" id="GO:0030435">
    <property type="term" value="P:sporulation resulting in formation of a cellular spore"/>
    <property type="evidence" value="ECO:0007669"/>
    <property type="project" value="UniProtKB-KW"/>
</dbReference>
<comment type="subcellular location">
    <subcellularLocation>
        <location evidence="1">Nucleus</location>
    </subcellularLocation>
</comment>
<dbReference type="PROSITE" id="PS51821">
    <property type="entry name" value="VELVET"/>
    <property type="match status" value="1"/>
</dbReference>
<dbReference type="PANTHER" id="PTHR33572">
    <property type="entry name" value="SPORE DEVELOPMENT REGULATOR VOSA"/>
    <property type="match status" value="1"/>
</dbReference>
<feature type="compositionally biased region" description="Polar residues" evidence="6">
    <location>
        <begin position="76"/>
        <end position="91"/>
    </location>
</feature>
<dbReference type="GO" id="GO:0005634">
    <property type="term" value="C:nucleus"/>
    <property type="evidence" value="ECO:0007669"/>
    <property type="project" value="UniProtKB-SubCell"/>
</dbReference>
<evidence type="ECO:0000313" key="9">
    <source>
        <dbReference type="Proteomes" id="UP000233524"/>
    </source>
</evidence>
<gene>
    <name evidence="8" type="ORF">jhhlp_003119</name>
</gene>
<dbReference type="Pfam" id="PF11754">
    <property type="entry name" value="Velvet"/>
    <property type="match status" value="2"/>
</dbReference>
<name>A0A2N3NG30_9PEZI</name>
<evidence type="ECO:0000256" key="6">
    <source>
        <dbReference type="SAM" id="MobiDB-lite"/>
    </source>
</evidence>
<keyword evidence="2" id="KW-0749">Sporulation</keyword>
<keyword evidence="5" id="KW-0539">Nucleus</keyword>
<dbReference type="Gene3D" id="2.60.40.3960">
    <property type="entry name" value="Velvet domain"/>
    <property type="match status" value="1"/>
</dbReference>
<evidence type="ECO:0000313" key="8">
    <source>
        <dbReference type="EMBL" id="PKS11357.1"/>
    </source>
</evidence>